<dbReference type="AlphaFoldDB" id="A0A518HC70"/>
<dbReference type="SMART" id="SM00567">
    <property type="entry name" value="EZ_HEAT"/>
    <property type="match status" value="3"/>
</dbReference>
<evidence type="ECO:0008006" key="3">
    <source>
        <dbReference type="Google" id="ProtNLM"/>
    </source>
</evidence>
<keyword evidence="2" id="KW-1185">Reference proteome</keyword>
<dbReference type="Pfam" id="PF13646">
    <property type="entry name" value="HEAT_2"/>
    <property type="match status" value="1"/>
</dbReference>
<dbReference type="Proteomes" id="UP000317835">
    <property type="component" value="Chromosome"/>
</dbReference>
<dbReference type="InterPro" id="IPR004155">
    <property type="entry name" value="PBS_lyase_HEAT"/>
</dbReference>
<dbReference type="RefSeq" id="WP_197446519.1">
    <property type="nucleotide sequence ID" value="NZ_CP036426.1"/>
</dbReference>
<dbReference type="InterPro" id="IPR016024">
    <property type="entry name" value="ARM-type_fold"/>
</dbReference>
<name>A0A518HC70_9BACT</name>
<reference evidence="1 2" key="1">
    <citation type="submission" date="2019-02" db="EMBL/GenBank/DDBJ databases">
        <title>Deep-cultivation of Planctomycetes and their phenomic and genomic characterization uncovers novel biology.</title>
        <authorList>
            <person name="Wiegand S."/>
            <person name="Jogler M."/>
            <person name="Boedeker C."/>
            <person name="Pinto D."/>
            <person name="Vollmers J."/>
            <person name="Rivas-Marin E."/>
            <person name="Kohn T."/>
            <person name="Peeters S.H."/>
            <person name="Heuer A."/>
            <person name="Rast P."/>
            <person name="Oberbeckmann S."/>
            <person name="Bunk B."/>
            <person name="Jeske O."/>
            <person name="Meyerdierks A."/>
            <person name="Storesund J.E."/>
            <person name="Kallscheuer N."/>
            <person name="Luecker S."/>
            <person name="Lage O.M."/>
            <person name="Pohl T."/>
            <person name="Merkel B.J."/>
            <person name="Hornburger P."/>
            <person name="Mueller R.-W."/>
            <person name="Bruemmer F."/>
            <person name="Labrenz M."/>
            <person name="Spormann A.M."/>
            <person name="Op den Camp H."/>
            <person name="Overmann J."/>
            <person name="Amann R."/>
            <person name="Jetten M.S.M."/>
            <person name="Mascher T."/>
            <person name="Medema M.H."/>
            <person name="Devos D.P."/>
            <person name="Kaster A.-K."/>
            <person name="Ovreas L."/>
            <person name="Rohde M."/>
            <person name="Galperin M.Y."/>
            <person name="Jogler C."/>
        </authorList>
    </citation>
    <scope>NUCLEOTIDE SEQUENCE [LARGE SCALE GENOMIC DNA]</scope>
    <source>
        <strain evidence="1 2">ElP</strain>
    </source>
</reference>
<evidence type="ECO:0000313" key="2">
    <source>
        <dbReference type="Proteomes" id="UP000317835"/>
    </source>
</evidence>
<proteinExistence type="predicted"/>
<protein>
    <recommendedName>
        <fullName evidence="3">HEAT repeat protein</fullName>
    </recommendedName>
</protein>
<dbReference type="Gene3D" id="1.25.10.10">
    <property type="entry name" value="Leucine-rich Repeat Variant"/>
    <property type="match status" value="1"/>
</dbReference>
<organism evidence="1 2">
    <name type="scientific">Tautonia plasticadhaerens</name>
    <dbReference type="NCBI Taxonomy" id="2527974"/>
    <lineage>
        <taxon>Bacteria</taxon>
        <taxon>Pseudomonadati</taxon>
        <taxon>Planctomycetota</taxon>
        <taxon>Planctomycetia</taxon>
        <taxon>Isosphaerales</taxon>
        <taxon>Isosphaeraceae</taxon>
        <taxon>Tautonia</taxon>
    </lineage>
</organism>
<dbReference type="EMBL" id="CP036426">
    <property type="protein sequence ID" value="QDV38455.1"/>
    <property type="molecule type" value="Genomic_DNA"/>
</dbReference>
<dbReference type="KEGG" id="tpla:ElP_64100"/>
<gene>
    <name evidence="1" type="ORF">ElP_64100</name>
</gene>
<evidence type="ECO:0000313" key="1">
    <source>
        <dbReference type="EMBL" id="QDV38455.1"/>
    </source>
</evidence>
<accession>A0A518HC70</accession>
<dbReference type="SUPFAM" id="SSF48371">
    <property type="entry name" value="ARM repeat"/>
    <property type="match status" value="1"/>
</dbReference>
<sequence>MIPEPVRLHNPTGPDRVAVVSAAEAWGTPGSFHVLVARGPRAGKLGMGTTYGPFTVEELADRFAEVVAALGLELFAEAGRSLLIDALLDARPQVRARAAARLGWRRDRGAVGPLIAALASAEGETCALLDALGAIGDPVAIPAVRPFAGRKLLSRRRSAVEALRLLGDLEGLAEHADRIRATLPEPLLTALDAIDPDDPRPGAEDAIVSVFPSVEDQYRGLALDTLYELGTPVAVAAIRAVLPGLRFDRVYHWRYLKSIYKRSMLRHDAVTFGLLSHAIEARGRQTKGVAASVKSGLDGGVHHTRIFARPTQRYLRRLAWRYLRNLARHRPDRYAAAAAEALVPYGPEDAREPSGLYGAFADCYLLNRILHNQGDRLVLDHSRLSFRWRDADSFRAPADRREEAFPDRWDAHPRAYLRLLGSSRLPSVHAFALRAVEERHRDILGDASVEELLPMLRAPHEPTVRLGLDELRRRFDPEHPDLLLVDRLIADQIPEARELARSWLRESSPLWTRDAEWVVLFTTSGDPDLSMLAAGLAADRLKSDPGLRRILSARLLDLFRQPEAQPGSLDAYLLIARDALLDDLDEQLDLDTLIHLILTGPPQAQALGGDLLARRPEAVEKLGLEGLSQLANHEIAAVRAATHALLRLAVDRFRDDPGPLLMLVESDWPDTRVVAFGLLRDGLGPDVLGPPGLMGLLDSNRVDVQDVARVLVLRHVDRFDPVELVPRLVEHPHPNMRRFALDLVIDHLPDGAEALDRLSWFFRAALFDLRPERPVKRRIINFLRDRGLRDPFQARVAAELLGDFARSATRSDADRALHAVVSILIAHPDTPSDVSIGHSAGGVA</sequence>
<dbReference type="InterPro" id="IPR011989">
    <property type="entry name" value="ARM-like"/>
</dbReference>